<evidence type="ECO:0000256" key="3">
    <source>
        <dbReference type="SAM" id="MobiDB-lite"/>
    </source>
</evidence>
<evidence type="ECO:0000256" key="2">
    <source>
        <dbReference type="HAMAP-Rule" id="MF_00048"/>
    </source>
</evidence>
<dbReference type="Gene3D" id="3.40.1350.10">
    <property type="match status" value="1"/>
</dbReference>
<dbReference type="SUPFAM" id="SSF52980">
    <property type="entry name" value="Restriction endonuclease-like"/>
    <property type="match status" value="1"/>
</dbReference>
<gene>
    <name evidence="4" type="ORF">JF887_12635</name>
</gene>
<dbReference type="NCBIfam" id="NF009150">
    <property type="entry name" value="PRK12497.1-3"/>
    <property type="match status" value="1"/>
</dbReference>
<proteinExistence type="inferred from homology"/>
<dbReference type="InterPro" id="IPR011856">
    <property type="entry name" value="tRNA_endonuc-like_dom_sf"/>
</dbReference>
<dbReference type="PANTHER" id="PTHR34039">
    <property type="entry name" value="UPF0102 PROTEIN YRAN"/>
    <property type="match status" value="1"/>
</dbReference>
<sequence>MRRPTTADHARRAPEALPPARPLRERVGHAGENAALNHLKDQGFRILARDWRSRIGQIDIVAEDGETLVIVEVKARRGVAFGLPEEAVDARKRQKLRLLLETYRSATRRQKQPCRIDVLGLLLDNHLAVTRCEHIRDAVSDS</sequence>
<evidence type="ECO:0000313" key="4">
    <source>
        <dbReference type="EMBL" id="MBJ7610260.1"/>
    </source>
</evidence>
<dbReference type="InterPro" id="IPR011335">
    <property type="entry name" value="Restrct_endonuc-II-like"/>
</dbReference>
<name>A0A934KR30_9BACT</name>
<reference evidence="4 5" key="1">
    <citation type="submission" date="2020-10" db="EMBL/GenBank/DDBJ databases">
        <title>Ca. Dormibacterota MAGs.</title>
        <authorList>
            <person name="Montgomery K."/>
        </authorList>
    </citation>
    <scope>NUCLEOTIDE SEQUENCE [LARGE SCALE GENOMIC DNA]</scope>
    <source>
        <strain evidence="4">Mitchell_Peninsula_5</strain>
    </source>
</reference>
<feature type="region of interest" description="Disordered" evidence="3">
    <location>
        <begin position="1"/>
        <end position="23"/>
    </location>
</feature>
<dbReference type="GO" id="GO:0003676">
    <property type="term" value="F:nucleic acid binding"/>
    <property type="evidence" value="ECO:0007669"/>
    <property type="project" value="InterPro"/>
</dbReference>
<dbReference type="CDD" id="cd20736">
    <property type="entry name" value="PoNe_Nuclease"/>
    <property type="match status" value="1"/>
</dbReference>
<dbReference type="AlphaFoldDB" id="A0A934KR30"/>
<protein>
    <recommendedName>
        <fullName evidence="2">UPF0102 protein JF887_12635</fullName>
    </recommendedName>
</protein>
<comment type="caution">
    <text evidence="4">The sequence shown here is derived from an EMBL/GenBank/DDBJ whole genome shotgun (WGS) entry which is preliminary data.</text>
</comment>
<dbReference type="HAMAP" id="MF_00048">
    <property type="entry name" value="UPF0102"/>
    <property type="match status" value="1"/>
</dbReference>
<dbReference type="Proteomes" id="UP000614410">
    <property type="component" value="Unassembled WGS sequence"/>
</dbReference>
<dbReference type="InterPro" id="IPR003509">
    <property type="entry name" value="UPF0102_YraN-like"/>
</dbReference>
<evidence type="ECO:0000256" key="1">
    <source>
        <dbReference type="ARBA" id="ARBA00006738"/>
    </source>
</evidence>
<dbReference type="NCBIfam" id="NF009154">
    <property type="entry name" value="PRK12497.3-3"/>
    <property type="match status" value="1"/>
</dbReference>
<comment type="similarity">
    <text evidence="1 2">Belongs to the UPF0102 family.</text>
</comment>
<dbReference type="EMBL" id="JAEKNN010000058">
    <property type="protein sequence ID" value="MBJ7610260.1"/>
    <property type="molecule type" value="Genomic_DNA"/>
</dbReference>
<dbReference type="Pfam" id="PF02021">
    <property type="entry name" value="UPF0102"/>
    <property type="match status" value="1"/>
</dbReference>
<organism evidence="4 5">
    <name type="scientific">Candidatus Amunia macphersoniae</name>
    <dbReference type="NCBI Taxonomy" id="3127014"/>
    <lineage>
        <taxon>Bacteria</taxon>
        <taxon>Bacillati</taxon>
        <taxon>Candidatus Dormiibacterota</taxon>
        <taxon>Candidatus Dormibacteria</taxon>
        <taxon>Candidatus Aeolococcales</taxon>
        <taxon>Candidatus Aeolococcaceae</taxon>
        <taxon>Candidatus Amunia</taxon>
    </lineage>
</organism>
<accession>A0A934KR30</accession>
<dbReference type="PANTHER" id="PTHR34039:SF1">
    <property type="entry name" value="UPF0102 PROTEIN YRAN"/>
    <property type="match status" value="1"/>
</dbReference>
<evidence type="ECO:0000313" key="5">
    <source>
        <dbReference type="Proteomes" id="UP000614410"/>
    </source>
</evidence>
<feature type="compositionally biased region" description="Basic and acidic residues" evidence="3">
    <location>
        <begin position="1"/>
        <end position="14"/>
    </location>
</feature>